<gene>
    <name evidence="1" type="ORF">N9A08_12895</name>
</gene>
<proteinExistence type="predicted"/>
<reference evidence="1" key="1">
    <citation type="submission" date="2022-09" db="EMBL/GenBank/DDBJ databases">
        <authorList>
            <person name="Li D."/>
            <person name="Cheng J."/>
            <person name="Li Y."/>
        </authorList>
    </citation>
    <scope>NUCLEOTIDE SEQUENCE</scope>
    <source>
        <strain evidence="1">DL</strain>
    </source>
</reference>
<dbReference type="RefSeq" id="WP_263127519.1">
    <property type="nucleotide sequence ID" value="NZ_CP106856.1"/>
</dbReference>
<dbReference type="Pfam" id="PF16945">
    <property type="entry name" value="Phage_r1t_holin"/>
    <property type="match status" value="1"/>
</dbReference>
<name>A0ABY6FRB8_9MICC</name>
<organism evidence="1 2">
    <name type="scientific">Arthrobacter koreensis</name>
    <dbReference type="NCBI Taxonomy" id="199136"/>
    <lineage>
        <taxon>Bacteria</taxon>
        <taxon>Bacillati</taxon>
        <taxon>Actinomycetota</taxon>
        <taxon>Actinomycetes</taxon>
        <taxon>Micrococcales</taxon>
        <taxon>Micrococcaceae</taxon>
        <taxon>Arthrobacter</taxon>
    </lineage>
</organism>
<evidence type="ECO:0000313" key="2">
    <source>
        <dbReference type="Proteomes" id="UP001063368"/>
    </source>
</evidence>
<dbReference type="Proteomes" id="UP001063368">
    <property type="component" value="Chromosome"/>
</dbReference>
<dbReference type="EMBL" id="CP106856">
    <property type="protein sequence ID" value="UYB35514.1"/>
    <property type="molecule type" value="Genomic_DNA"/>
</dbReference>
<evidence type="ECO:0000313" key="1">
    <source>
        <dbReference type="EMBL" id="UYB35514.1"/>
    </source>
</evidence>
<sequence>MWTRTFWKATAERGISTAAQSALLVFGADQVNVIHADWPVIAGFAAGGFVLTVLKSLAVGAKDGNPSAVNAETLAEPIEGPRHLA</sequence>
<keyword evidence="2" id="KW-1185">Reference proteome</keyword>
<protein>
    <submittedName>
        <fullName evidence="1">Holin</fullName>
    </submittedName>
</protein>
<accession>A0ABY6FRB8</accession>
<dbReference type="InterPro" id="IPR020109">
    <property type="entry name" value="Holin_r1t"/>
</dbReference>